<feature type="region of interest" description="Disordered" evidence="1">
    <location>
        <begin position="130"/>
        <end position="199"/>
    </location>
</feature>
<feature type="region of interest" description="Disordered" evidence="1">
    <location>
        <begin position="478"/>
        <end position="508"/>
    </location>
</feature>
<evidence type="ECO:0000313" key="3">
    <source>
        <dbReference type="EMBL" id="KAK1880765.1"/>
    </source>
</evidence>
<feature type="region of interest" description="Disordered" evidence="1">
    <location>
        <begin position="327"/>
        <end position="465"/>
    </location>
</feature>
<proteinExistence type="predicted"/>
<keyword evidence="2" id="KW-0732">Signal</keyword>
<name>A0AAD9BBH0_DISEL</name>
<gene>
    <name evidence="3" type="ORF">KUDE01_026289</name>
</gene>
<feature type="region of interest" description="Disordered" evidence="1">
    <location>
        <begin position="59"/>
        <end position="94"/>
    </location>
</feature>
<feature type="compositionally biased region" description="Low complexity" evidence="1">
    <location>
        <begin position="136"/>
        <end position="151"/>
    </location>
</feature>
<protein>
    <submittedName>
        <fullName evidence="3">Sialidase</fullName>
    </submittedName>
</protein>
<feature type="compositionally biased region" description="Polar residues" evidence="1">
    <location>
        <begin position="627"/>
        <end position="666"/>
    </location>
</feature>
<reference evidence="3" key="1">
    <citation type="submission" date="2023-04" db="EMBL/GenBank/DDBJ databases">
        <title>Chromosome-level genome of Chaenocephalus aceratus.</title>
        <authorList>
            <person name="Park H."/>
        </authorList>
    </citation>
    <scope>NUCLEOTIDE SEQUENCE</scope>
    <source>
        <strain evidence="3">DE</strain>
        <tissue evidence="3">Muscle</tissue>
    </source>
</reference>
<feature type="compositionally biased region" description="Polar residues" evidence="1">
    <location>
        <begin position="159"/>
        <end position="172"/>
    </location>
</feature>
<feature type="compositionally biased region" description="Low complexity" evidence="1">
    <location>
        <begin position="418"/>
        <end position="430"/>
    </location>
</feature>
<evidence type="ECO:0000256" key="2">
    <source>
        <dbReference type="SAM" id="SignalP"/>
    </source>
</evidence>
<comment type="caution">
    <text evidence="3">The sequence shown here is derived from an EMBL/GenBank/DDBJ whole genome shotgun (WGS) entry which is preliminary data.</text>
</comment>
<feature type="signal peptide" evidence="2">
    <location>
        <begin position="1"/>
        <end position="17"/>
    </location>
</feature>
<feature type="compositionally biased region" description="Polar residues" evidence="1">
    <location>
        <begin position="729"/>
        <end position="742"/>
    </location>
</feature>
<evidence type="ECO:0000313" key="4">
    <source>
        <dbReference type="Proteomes" id="UP001228049"/>
    </source>
</evidence>
<feature type="region of interest" description="Disordered" evidence="1">
    <location>
        <begin position="245"/>
        <end position="268"/>
    </location>
</feature>
<organism evidence="3 4">
    <name type="scientific">Dissostichus eleginoides</name>
    <name type="common">Patagonian toothfish</name>
    <name type="synonym">Dissostichus amissus</name>
    <dbReference type="NCBI Taxonomy" id="100907"/>
    <lineage>
        <taxon>Eukaryota</taxon>
        <taxon>Metazoa</taxon>
        <taxon>Chordata</taxon>
        <taxon>Craniata</taxon>
        <taxon>Vertebrata</taxon>
        <taxon>Euteleostomi</taxon>
        <taxon>Actinopterygii</taxon>
        <taxon>Neopterygii</taxon>
        <taxon>Teleostei</taxon>
        <taxon>Neoteleostei</taxon>
        <taxon>Acanthomorphata</taxon>
        <taxon>Eupercaria</taxon>
        <taxon>Perciformes</taxon>
        <taxon>Notothenioidei</taxon>
        <taxon>Nototheniidae</taxon>
        <taxon>Dissostichus</taxon>
    </lineage>
</organism>
<feature type="compositionally biased region" description="Polar residues" evidence="1">
    <location>
        <begin position="431"/>
        <end position="444"/>
    </location>
</feature>
<feature type="compositionally biased region" description="Low complexity" evidence="1">
    <location>
        <begin position="702"/>
        <end position="721"/>
    </location>
</feature>
<feature type="region of interest" description="Disordered" evidence="1">
    <location>
        <begin position="627"/>
        <end position="670"/>
    </location>
</feature>
<dbReference type="Proteomes" id="UP001228049">
    <property type="component" value="Unassembled WGS sequence"/>
</dbReference>
<accession>A0AAD9BBH0</accession>
<feature type="region of interest" description="Disordered" evidence="1">
    <location>
        <begin position="702"/>
        <end position="766"/>
    </location>
</feature>
<feature type="compositionally biased region" description="Polar residues" evidence="1">
    <location>
        <begin position="328"/>
        <end position="347"/>
    </location>
</feature>
<feature type="chain" id="PRO_5042290734" evidence="2">
    <location>
        <begin position="18"/>
        <end position="1070"/>
    </location>
</feature>
<feature type="compositionally biased region" description="Polar residues" evidence="1">
    <location>
        <begin position="367"/>
        <end position="385"/>
    </location>
</feature>
<feature type="region of interest" description="Disordered" evidence="1">
    <location>
        <begin position="919"/>
        <end position="996"/>
    </location>
</feature>
<sequence length="1070" mass="117593">MTCGVHLGIFLIVLVQAEHVRCLWASQAAQSQKNNTYVGFGQNNREAGVNYLQNRLRQAPPSSARSRNLNIPSAVGSSFSRGPSTGGYTQTVSQPAKSGFAKVRLVQGSSLSKPNLNRVPKQRFHGLSGAIAGSDSLSKSSNKNTGKSSSLFGAGAPEPNQTPARTKTSSSGRAKLVSKTDKHSRPSAPKNPSQTEVVNPYKSELFSGNAGNARGSYKTTSMASSYGTSLESNVGNYPVFKPRSYSTSYDSKSSREGTSGKKFAPTKTHIIPDKFGGYAIRRLKAPGQEKVSVRKPQQAYQTPIKAYVAPQRQATNQAYVAPNKAYNAPQQQTPNKAYNAPQQQTPNRAYETPNRAYETPNRAHVAPQQQTPNRAHVAPQQQTPNRAYETPNRAYETPNRAYETPNRAYETPNRAYETPTGPTRLPTGPTDSQQGPRDSQQAHKTPNRAYETPNRAYETPNRAYETPNRAYETAYKAHETPNRAHKTPNRAHETPNRAHKTPNRAYETPNRAYKTPKKAYVAPQRQATNQAYEAPNRAYVAPQRQAAPQAYIAPQVAPPKPQVPSAHKNATWLWVRPKIFLIVLVQAEHVRCLWASQAAQSQKNNTYVGFGQNNREAGVNYLQNRLRQAPPSSAQSRNLNIPSAVGSSFSRGPSTGGYTQTVSQPAKSGLAKVRLVQGSSLSKPNLNRVPKQRFHGLSGAIASSDSLSKSSNKNTGKSSSLFGAGAPEPNQTPARTKTSSSGRAKLVSKTDKHSRPSAPKNPSKTEVVNPYKSELFLGNAGNARGSYKATSMASSYGTSLESNVGNGPIFKPRSYSTSYDSKSYREGTSGKKFAPTKTHIIPDKFGGYAIRRLKAPGQEKVSVRKPQQAYQTPIKAYVAPQRQATNQAYVAPNKAYNAPQQQTPNRAYETPNRAYVAPQQQTPNKAHKTPNRAYETPNRAYETPNKAHKTPNRAYETPNRTPNRAYETPNRTPNKAYETPNRAYETPNRTPNRAYETPNRAYMTPKKAYVAPQRQATNQAYEAPNRAYLAPQRQAEPQAYISPQVAPPKPQVPSAHKNATWLRVRPKWGR</sequence>
<keyword evidence="4" id="KW-1185">Reference proteome</keyword>
<dbReference type="AlphaFoldDB" id="A0AAD9BBH0"/>
<dbReference type="EMBL" id="JASDAP010000025">
    <property type="protein sequence ID" value="KAK1880765.1"/>
    <property type="molecule type" value="Genomic_DNA"/>
</dbReference>
<evidence type="ECO:0000256" key="1">
    <source>
        <dbReference type="SAM" id="MobiDB-lite"/>
    </source>
</evidence>